<dbReference type="InterPro" id="IPR021455">
    <property type="entry name" value="DUF3106"/>
</dbReference>
<dbReference type="AlphaFoldDB" id="A0A091B7W1"/>
<dbReference type="Proteomes" id="UP000029393">
    <property type="component" value="Unassembled WGS sequence"/>
</dbReference>
<comment type="caution">
    <text evidence="2">The sequence shown here is derived from an EMBL/GenBank/DDBJ whole genome shotgun (WGS) entry which is preliminary data.</text>
</comment>
<evidence type="ECO:0000256" key="1">
    <source>
        <dbReference type="SAM" id="MobiDB-lite"/>
    </source>
</evidence>
<dbReference type="eggNOG" id="ENOG5032ZMW">
    <property type="taxonomic scope" value="Bacteria"/>
</dbReference>
<reference evidence="2 3" key="1">
    <citation type="submission" date="2013-09" db="EMBL/GenBank/DDBJ databases">
        <title>Genome sequencing of Arenimonas metalli.</title>
        <authorList>
            <person name="Chen F."/>
            <person name="Wang G."/>
        </authorList>
    </citation>
    <scope>NUCLEOTIDE SEQUENCE [LARGE SCALE GENOMIC DNA]</scope>
    <source>
        <strain evidence="2 3">CF5-1</strain>
    </source>
</reference>
<dbReference type="Pfam" id="PF11304">
    <property type="entry name" value="DUF3106"/>
    <property type="match status" value="1"/>
</dbReference>
<feature type="region of interest" description="Disordered" evidence="1">
    <location>
        <begin position="128"/>
        <end position="158"/>
    </location>
</feature>
<accession>A0A091B7W1</accession>
<feature type="region of interest" description="Disordered" evidence="1">
    <location>
        <begin position="14"/>
        <end position="33"/>
    </location>
</feature>
<protein>
    <recommendedName>
        <fullName evidence="4">DUF3106 domain-containing protein</fullName>
    </recommendedName>
</protein>
<evidence type="ECO:0000313" key="3">
    <source>
        <dbReference type="Proteomes" id="UP000029393"/>
    </source>
</evidence>
<name>A0A091B7W1_9GAMM</name>
<gene>
    <name evidence="2" type="ORF">N787_07745</name>
</gene>
<organism evidence="2 3">
    <name type="scientific">Arenimonas metalli CF5-1</name>
    <dbReference type="NCBI Taxonomy" id="1384056"/>
    <lineage>
        <taxon>Bacteria</taxon>
        <taxon>Pseudomonadati</taxon>
        <taxon>Pseudomonadota</taxon>
        <taxon>Gammaproteobacteria</taxon>
        <taxon>Lysobacterales</taxon>
        <taxon>Lysobacteraceae</taxon>
        <taxon>Arenimonas</taxon>
    </lineage>
</organism>
<keyword evidence="3" id="KW-1185">Reference proteome</keyword>
<dbReference type="EMBL" id="AVCK01000006">
    <property type="protein sequence ID" value="KFN47826.1"/>
    <property type="molecule type" value="Genomic_DNA"/>
</dbReference>
<sequence length="158" mass="17784">MSALALGLLLASQAAAHDARGDRPHDHGPTPVPAGVRVPAWNELSPGQQAALARLRDDWDQLPASRRVRALEWVERKARWEAMTPEQREKLRAGARNFHDLPPELREKMRASLRALRTLPAEEQRALRKRWHDMSPEQRRAWLQTGGPAISPPPADAD</sequence>
<evidence type="ECO:0000313" key="2">
    <source>
        <dbReference type="EMBL" id="KFN47826.1"/>
    </source>
</evidence>
<feature type="compositionally biased region" description="Basic and acidic residues" evidence="1">
    <location>
        <begin position="128"/>
        <end position="140"/>
    </location>
</feature>
<dbReference type="STRING" id="1384056.N787_07745"/>
<evidence type="ECO:0008006" key="4">
    <source>
        <dbReference type="Google" id="ProtNLM"/>
    </source>
</evidence>
<feature type="compositionally biased region" description="Basic and acidic residues" evidence="1">
    <location>
        <begin position="17"/>
        <end position="28"/>
    </location>
</feature>
<dbReference type="PATRIC" id="fig|1384056.3.peg.415"/>
<proteinExistence type="predicted"/>